<evidence type="ECO:0000256" key="7">
    <source>
        <dbReference type="PIRSR" id="PIRSR016020-2"/>
    </source>
</evidence>
<protein>
    <recommendedName>
        <fullName evidence="3 5">Glucose-6-phosphate 1-epimerase</fullName>
        <ecNumber evidence="3 5">5.1.3.15</ecNumber>
    </recommendedName>
</protein>
<feature type="active site" evidence="6">
    <location>
        <position position="162"/>
    </location>
</feature>
<dbReference type="CDD" id="cd09020">
    <property type="entry name" value="D-hex-6-P-epi_like"/>
    <property type="match status" value="1"/>
</dbReference>
<dbReference type="GO" id="GO:0005737">
    <property type="term" value="C:cytoplasm"/>
    <property type="evidence" value="ECO:0007669"/>
    <property type="project" value="TreeGrafter"/>
</dbReference>
<dbReference type="EC" id="5.1.3.15" evidence="3 5"/>
<dbReference type="PANTHER" id="PTHR11122">
    <property type="entry name" value="APOSPORY-ASSOCIATED PROTEIN C-RELATED"/>
    <property type="match status" value="1"/>
</dbReference>
<comment type="similarity">
    <text evidence="2 5">Belongs to the glucose-6-phosphate 1-epimerase family.</text>
</comment>
<dbReference type="AlphaFoldDB" id="A0A4V1J3K8"/>
<dbReference type="PIRSF" id="PIRSF016020">
    <property type="entry name" value="PHexose_mutarotase"/>
    <property type="match status" value="1"/>
</dbReference>
<reference evidence="9" key="1">
    <citation type="journal article" date="2018" name="Nat. Microbiol.">
        <title>Leveraging single-cell genomics to expand the fungal tree of life.</title>
        <authorList>
            <person name="Ahrendt S.R."/>
            <person name="Quandt C.A."/>
            <person name="Ciobanu D."/>
            <person name="Clum A."/>
            <person name="Salamov A."/>
            <person name="Andreopoulos B."/>
            <person name="Cheng J.F."/>
            <person name="Woyke T."/>
            <person name="Pelin A."/>
            <person name="Henrissat B."/>
            <person name="Reynolds N.K."/>
            <person name="Benny G.L."/>
            <person name="Smith M.E."/>
            <person name="James T.Y."/>
            <person name="Grigoriev I.V."/>
        </authorList>
    </citation>
    <scope>NUCLEOTIDE SEQUENCE [LARGE SCALE GENOMIC DNA]</scope>
    <source>
        <strain evidence="9">Baker2002</strain>
    </source>
</reference>
<gene>
    <name evidence="8" type="ORF">METBISCDRAFT_29562</name>
</gene>
<dbReference type="InterPro" id="IPR008183">
    <property type="entry name" value="Aldose_1/G6P_1-epimerase"/>
</dbReference>
<name>A0A4V1J3K8_9ASCO</name>
<evidence type="ECO:0000256" key="2">
    <source>
        <dbReference type="ARBA" id="ARBA00005866"/>
    </source>
</evidence>
<dbReference type="GO" id="GO:0030246">
    <property type="term" value="F:carbohydrate binding"/>
    <property type="evidence" value="ECO:0007669"/>
    <property type="project" value="UniProtKB-UniRule"/>
</dbReference>
<comment type="catalytic activity">
    <reaction evidence="1">
        <text>alpha-D-glucose 6-phosphate = beta-D-glucose 6-phosphate</text>
        <dbReference type="Rhea" id="RHEA:16249"/>
        <dbReference type="ChEBI" id="CHEBI:58225"/>
        <dbReference type="ChEBI" id="CHEBI:58247"/>
        <dbReference type="EC" id="5.1.3.15"/>
    </reaction>
</comment>
<dbReference type="OrthoDB" id="1659429at2759"/>
<dbReference type="Pfam" id="PF01263">
    <property type="entry name" value="Aldose_epim"/>
    <property type="match status" value="1"/>
</dbReference>
<dbReference type="EMBL" id="ML004431">
    <property type="protein sequence ID" value="RKP32409.1"/>
    <property type="molecule type" value="Genomic_DNA"/>
</dbReference>
<evidence type="ECO:0000256" key="5">
    <source>
        <dbReference type="PIRNR" id="PIRNR016020"/>
    </source>
</evidence>
<dbReference type="InterPro" id="IPR014718">
    <property type="entry name" value="GH-type_carb-bd"/>
</dbReference>
<evidence type="ECO:0000256" key="3">
    <source>
        <dbReference type="ARBA" id="ARBA00012083"/>
    </source>
</evidence>
<evidence type="ECO:0000256" key="1">
    <source>
        <dbReference type="ARBA" id="ARBA00001096"/>
    </source>
</evidence>
<dbReference type="InterPro" id="IPR011013">
    <property type="entry name" value="Gal_mutarotase_sf_dom"/>
</dbReference>
<keyword evidence="9" id="KW-1185">Reference proteome</keyword>
<feature type="binding site" evidence="7">
    <location>
        <position position="82"/>
    </location>
    <ligand>
        <name>substrate</name>
    </ligand>
</feature>
<evidence type="ECO:0000313" key="8">
    <source>
        <dbReference type="EMBL" id="RKP32409.1"/>
    </source>
</evidence>
<evidence type="ECO:0000256" key="6">
    <source>
        <dbReference type="PIRSR" id="PIRSR016020-1"/>
    </source>
</evidence>
<organism evidence="8 9">
    <name type="scientific">Metschnikowia bicuspidata</name>
    <dbReference type="NCBI Taxonomy" id="27322"/>
    <lineage>
        <taxon>Eukaryota</taxon>
        <taxon>Fungi</taxon>
        <taxon>Dikarya</taxon>
        <taxon>Ascomycota</taxon>
        <taxon>Saccharomycotina</taxon>
        <taxon>Pichiomycetes</taxon>
        <taxon>Metschnikowiaceae</taxon>
        <taxon>Metschnikowia</taxon>
    </lineage>
</organism>
<proteinExistence type="inferred from homology"/>
<accession>A0A4V1J3K8</accession>
<evidence type="ECO:0000313" key="9">
    <source>
        <dbReference type="Proteomes" id="UP000268321"/>
    </source>
</evidence>
<keyword evidence="4 5" id="KW-0413">Isomerase</keyword>
<dbReference type="InterPro" id="IPR025532">
    <property type="entry name" value="G6P_1-epimerase"/>
</dbReference>
<sequence>MPVEETDTQVIVTHPSSPITSVTVLKYGATAISWLYKGQEKLWLSEGAKLDGSKPVRGGIPLVFPVFGKCKDASHDTAPLPQHGFARNSPWKFLGQVTESPVSVQFGLGPEDVDPELHKLWGNGKHDYTLLMTVTLCEDSLTTEIEVENTGSTTFDFNWLFHTYHRVDDVTDTVVTNLMHSDCYDQLLAVNYQENAPMLKFHEEFDRVYQKVDPEKHIQIVDKGRVLANLERTNLPDTVVWNPWIEKSSAMADFAPRLGYLNMVCIEPGHVADFIRLPRGEKWRGAQKITPFGEINVQTNIYSA</sequence>
<dbReference type="SUPFAM" id="SSF74650">
    <property type="entry name" value="Galactose mutarotase-like"/>
    <property type="match status" value="1"/>
</dbReference>
<feature type="active site" evidence="6">
    <location>
        <position position="267"/>
    </location>
</feature>
<feature type="binding site" evidence="7">
    <location>
        <position position="57"/>
    </location>
    <ligand>
        <name>substrate</name>
    </ligand>
</feature>
<dbReference type="Proteomes" id="UP000268321">
    <property type="component" value="Unassembled WGS sequence"/>
</dbReference>
<dbReference type="PANTHER" id="PTHR11122:SF13">
    <property type="entry name" value="GLUCOSE-6-PHOSPHATE 1-EPIMERASE"/>
    <property type="match status" value="1"/>
</dbReference>
<evidence type="ECO:0000256" key="4">
    <source>
        <dbReference type="ARBA" id="ARBA00023235"/>
    </source>
</evidence>
<feature type="binding site" evidence="7">
    <location>
        <position position="87"/>
    </location>
    <ligand>
        <name>substrate</name>
    </ligand>
</feature>
<dbReference type="Gene3D" id="2.70.98.10">
    <property type="match status" value="1"/>
</dbReference>
<dbReference type="GO" id="GO:0005975">
    <property type="term" value="P:carbohydrate metabolic process"/>
    <property type="evidence" value="ECO:0007669"/>
    <property type="project" value="InterPro"/>
</dbReference>
<dbReference type="GO" id="GO:0047938">
    <property type="term" value="F:glucose-6-phosphate 1-epimerase activity"/>
    <property type="evidence" value="ECO:0007669"/>
    <property type="project" value="UniProtKB-UniRule"/>
</dbReference>
<comment type="function">
    <text evidence="5">Catalyzes the interconversion between the alpha and beta anomers from at least three hexose 6-phosphate sugars (Glc6P, Gal6P, and Man6P).</text>
</comment>